<evidence type="ECO:0000313" key="1">
    <source>
        <dbReference type="EMBL" id="KAI6090335.1"/>
    </source>
</evidence>
<evidence type="ECO:0000313" key="2">
    <source>
        <dbReference type="Proteomes" id="UP001497680"/>
    </source>
</evidence>
<comment type="caution">
    <text evidence="1">The sequence shown here is derived from an EMBL/GenBank/DDBJ whole genome shotgun (WGS) entry which is preliminary data.</text>
</comment>
<sequence>MACLPRLRRRREPAKVPLKYWPPPRTPPQPPTSPHPQSQTPLFGKLPIELRLEIFTLVLECSPIPIMASSMPRLIKLQHPALGGDHVEVVRQARLLSLPLTCWRAYIEALPVLYSLNTFTIRSCEEVHLLAAGVGPGTHLIRRLELRWEKSHPPILLQIQVPTESWFSRFSPSQYFTLYQWFSRTTATEIAERAQRKADFRCKNWASTWEAMGKLEGLQWLRVELNVYNSSHQQEWQEHETEALMPLRGVLKDGTDGELKLTWDRTVAKDKSAEAMLKEWKIERRVRY</sequence>
<dbReference type="Proteomes" id="UP001497680">
    <property type="component" value="Unassembled WGS sequence"/>
</dbReference>
<accession>A0ACC0DCV5</accession>
<dbReference type="EMBL" id="MU394291">
    <property type="protein sequence ID" value="KAI6090335.1"/>
    <property type="molecule type" value="Genomic_DNA"/>
</dbReference>
<organism evidence="1 2">
    <name type="scientific">Hypoxylon rubiginosum</name>
    <dbReference type="NCBI Taxonomy" id="110542"/>
    <lineage>
        <taxon>Eukaryota</taxon>
        <taxon>Fungi</taxon>
        <taxon>Dikarya</taxon>
        <taxon>Ascomycota</taxon>
        <taxon>Pezizomycotina</taxon>
        <taxon>Sordariomycetes</taxon>
        <taxon>Xylariomycetidae</taxon>
        <taxon>Xylariales</taxon>
        <taxon>Hypoxylaceae</taxon>
        <taxon>Hypoxylon</taxon>
    </lineage>
</organism>
<gene>
    <name evidence="1" type="ORF">F4821DRAFT_29086</name>
</gene>
<proteinExistence type="predicted"/>
<reference evidence="1 2" key="1">
    <citation type="journal article" date="2022" name="New Phytol.">
        <title>Ecological generalism drives hyperdiversity of secondary metabolite gene clusters in xylarialean endophytes.</title>
        <authorList>
            <person name="Franco M.E.E."/>
            <person name="Wisecaver J.H."/>
            <person name="Arnold A.E."/>
            <person name="Ju Y.M."/>
            <person name="Slot J.C."/>
            <person name="Ahrendt S."/>
            <person name="Moore L.P."/>
            <person name="Eastman K.E."/>
            <person name="Scott K."/>
            <person name="Konkel Z."/>
            <person name="Mondo S.J."/>
            <person name="Kuo A."/>
            <person name="Hayes R.D."/>
            <person name="Haridas S."/>
            <person name="Andreopoulos B."/>
            <person name="Riley R."/>
            <person name="LaButti K."/>
            <person name="Pangilinan J."/>
            <person name="Lipzen A."/>
            <person name="Amirebrahimi M."/>
            <person name="Yan J."/>
            <person name="Adam C."/>
            <person name="Keymanesh K."/>
            <person name="Ng V."/>
            <person name="Louie K."/>
            <person name="Northen T."/>
            <person name="Drula E."/>
            <person name="Henrissat B."/>
            <person name="Hsieh H.M."/>
            <person name="Youens-Clark K."/>
            <person name="Lutzoni F."/>
            <person name="Miadlikowska J."/>
            <person name="Eastwood D.C."/>
            <person name="Hamelin R.C."/>
            <person name="Grigoriev I.V."/>
            <person name="U'Ren J.M."/>
        </authorList>
    </citation>
    <scope>NUCLEOTIDE SEQUENCE [LARGE SCALE GENOMIC DNA]</scope>
    <source>
        <strain evidence="1 2">ER1909</strain>
    </source>
</reference>
<name>A0ACC0DCV5_9PEZI</name>
<keyword evidence="2" id="KW-1185">Reference proteome</keyword>
<protein>
    <submittedName>
        <fullName evidence="1">Uncharacterized protein</fullName>
    </submittedName>
</protein>